<protein>
    <submittedName>
        <fullName evidence="1">Indoleacetamide hydrolase</fullName>
    </submittedName>
</protein>
<gene>
    <name evidence="1" type="primary">iaaH</name>
    <name evidence="1" type="ORF">PQR01_32645</name>
</gene>
<name>A0ACC7NM16_9BURK</name>
<dbReference type="EMBL" id="JAQQDW010000101">
    <property type="protein sequence ID" value="MFM0108068.1"/>
    <property type="molecule type" value="Genomic_DNA"/>
</dbReference>
<evidence type="ECO:0000313" key="2">
    <source>
        <dbReference type="Proteomes" id="UP001629235"/>
    </source>
</evidence>
<proteinExistence type="predicted"/>
<keyword evidence="2" id="KW-1185">Reference proteome</keyword>
<dbReference type="Proteomes" id="UP001629235">
    <property type="component" value="Unassembled WGS sequence"/>
</dbReference>
<reference evidence="1 2" key="1">
    <citation type="journal article" date="2024" name="Chem. Sci.">
        <title>Discovery of megapolipeptins by genome mining of a Burkholderiales bacteria collection.</title>
        <authorList>
            <person name="Paulo B.S."/>
            <person name="Recchia M.J.J."/>
            <person name="Lee S."/>
            <person name="Fergusson C.H."/>
            <person name="Romanowski S.B."/>
            <person name="Hernandez A."/>
            <person name="Krull N."/>
            <person name="Liu D.Y."/>
            <person name="Cavanagh H."/>
            <person name="Bos A."/>
            <person name="Gray C.A."/>
            <person name="Murphy B.T."/>
            <person name="Linington R.G."/>
            <person name="Eustaquio A.S."/>
        </authorList>
    </citation>
    <scope>NUCLEOTIDE SEQUENCE [LARGE SCALE GENOMIC DNA]</scope>
    <source>
        <strain evidence="1 2">RL18-126-BIB-B</strain>
    </source>
</reference>
<evidence type="ECO:0000313" key="1">
    <source>
        <dbReference type="EMBL" id="MFM0108068.1"/>
    </source>
</evidence>
<organism evidence="1 2">
    <name type="scientific">Paraburkholderia rhynchosiae</name>
    <dbReference type="NCBI Taxonomy" id="487049"/>
    <lineage>
        <taxon>Bacteria</taxon>
        <taxon>Pseudomonadati</taxon>
        <taxon>Pseudomonadota</taxon>
        <taxon>Betaproteobacteria</taxon>
        <taxon>Burkholderiales</taxon>
        <taxon>Burkholderiaceae</taxon>
        <taxon>Paraburkholderia</taxon>
    </lineage>
</organism>
<accession>A0ACC7NM16</accession>
<comment type="caution">
    <text evidence="1">The sequence shown here is derived from an EMBL/GenBank/DDBJ whole genome shotgun (WGS) entry which is preliminary data.</text>
</comment>
<keyword evidence="1" id="KW-0378">Hydrolase</keyword>
<sequence length="484" mass="49132">MAWTVDEQLALNATQAVAAIQSGRLAATDYVGTLLARAAALSSLNALTTLDLPGALAAARRIDALPASAKAQLPLAGLPVVIKDNINTAGLQTSAGTPALAGFVPSTNAPSVQRLIDAGAIVLGKANMHELAFGITSTNFAPHAGPVRNPYDPSLIPGGSSGGTAVAIAARIVPAGLGTDTGGSTRIPAALTGTAGFRPSVGNGGAERRYHDPDAVVPISHTRDTVGPMARSVADLALLDGVITSAGALPALALNGLRIGLPAPLWDGLERQVDDVARAALVRLEAAGVVFVPVAMSELEHLNAMVAGPVAIHEARDDLFAWLVANHAPVSTVAELAARIASPDVRAIYDSVLADVLGAQYAAALNHWRPRLQQYMAATFAAERLDALLFPTTRLTAVPIDDVSGSSTVSIDGAPPIDTMLAFLRNTDPASTSGIPGLSLPAGMSASGLPVGLELDGPLGSDRRLLAIGVAVEECLGGLPAPVL</sequence>